<evidence type="ECO:0000256" key="3">
    <source>
        <dbReference type="ARBA" id="ARBA00022475"/>
    </source>
</evidence>
<keyword evidence="5 7" id="KW-1133">Transmembrane helix</keyword>
<evidence type="ECO:0000256" key="4">
    <source>
        <dbReference type="ARBA" id="ARBA00022692"/>
    </source>
</evidence>
<feature type="transmembrane region" description="Helical" evidence="7">
    <location>
        <begin position="147"/>
        <end position="166"/>
    </location>
</feature>
<feature type="transmembrane region" description="Helical" evidence="7">
    <location>
        <begin position="382"/>
        <end position="402"/>
    </location>
</feature>
<dbReference type="InterPro" id="IPR020846">
    <property type="entry name" value="MFS_dom"/>
</dbReference>
<evidence type="ECO:0000313" key="9">
    <source>
        <dbReference type="EMBL" id="SHO56505.1"/>
    </source>
</evidence>
<feature type="transmembrane region" description="Helical" evidence="7">
    <location>
        <begin position="21"/>
        <end position="39"/>
    </location>
</feature>
<dbReference type="Gene3D" id="1.20.1250.20">
    <property type="entry name" value="MFS general substrate transporter like domains"/>
    <property type="match status" value="1"/>
</dbReference>
<keyword evidence="6 7" id="KW-0472">Membrane</keyword>
<feature type="transmembrane region" description="Helical" evidence="7">
    <location>
        <begin position="229"/>
        <end position="252"/>
    </location>
</feature>
<comment type="subcellular location">
    <subcellularLocation>
        <location evidence="1">Cell membrane</location>
        <topology evidence="1">Multi-pass membrane protein</topology>
    </subcellularLocation>
</comment>
<feature type="domain" description="Major facilitator superfamily (MFS) profile" evidence="8">
    <location>
        <begin position="13"/>
        <end position="407"/>
    </location>
</feature>
<name>A0A1M7YV72_9VIBR</name>
<dbReference type="GO" id="GO:0005886">
    <property type="term" value="C:plasma membrane"/>
    <property type="evidence" value="ECO:0007669"/>
    <property type="project" value="UniProtKB-SubCell"/>
</dbReference>
<keyword evidence="2" id="KW-0813">Transport</keyword>
<evidence type="ECO:0000256" key="5">
    <source>
        <dbReference type="ARBA" id="ARBA00022989"/>
    </source>
</evidence>
<dbReference type="PROSITE" id="PS50850">
    <property type="entry name" value="MFS"/>
    <property type="match status" value="1"/>
</dbReference>
<organism evidence="9 10">
    <name type="scientific">Vibrio quintilis</name>
    <dbReference type="NCBI Taxonomy" id="1117707"/>
    <lineage>
        <taxon>Bacteria</taxon>
        <taxon>Pseudomonadati</taxon>
        <taxon>Pseudomonadota</taxon>
        <taxon>Gammaproteobacteria</taxon>
        <taxon>Vibrionales</taxon>
        <taxon>Vibrionaceae</taxon>
        <taxon>Vibrio</taxon>
    </lineage>
</organism>
<sequence length="414" mass="46019">MNTRKIFNNPLQVLSRPDFRYYWIGFCISVIGTWMQRIAQPWLAYEMTDSPFLLSIVGVAQTAPVFILCLFSGVIVDRFPKKKILLITQSVAFVVTLIMAVLIWADVIQYWHIVAGALILGVTNSIDMPARQSFYIELVEKEELVNAIALCSSAFNIARIIGPLIAGLIMVYATIGICFFANALSYALMFLCLMFIRPRKIQREANKSRESMRRQIYAGLQHIRDNRTLLVTILGVGIVGIFAFNFTVLLPVLVKTTLHADAKYFSYLMSFMGVGSFCGALIVASTGKEGPREYTQTIIPFLLGGVILFTGMLNHISLLSIVMIVSGLLTVLFTSSANSMVQLNLSEAFRGRVMSIYILVFNGSSAIGNFVAGIVMEHYDAQVAYMICGGSIVVLMAVVRFFRKKMLRPLSAEV</sequence>
<dbReference type="STRING" id="1117707.VQ7734_02274"/>
<feature type="transmembrane region" description="Helical" evidence="7">
    <location>
        <begin position="172"/>
        <end position="196"/>
    </location>
</feature>
<feature type="transmembrane region" description="Helical" evidence="7">
    <location>
        <begin position="264"/>
        <end position="285"/>
    </location>
</feature>
<evidence type="ECO:0000256" key="1">
    <source>
        <dbReference type="ARBA" id="ARBA00004651"/>
    </source>
</evidence>
<feature type="transmembrane region" description="Helical" evidence="7">
    <location>
        <begin position="110"/>
        <end position="126"/>
    </location>
</feature>
<dbReference type="Proteomes" id="UP000184600">
    <property type="component" value="Unassembled WGS sequence"/>
</dbReference>
<gene>
    <name evidence="9" type="ORF">VQ7734_02274</name>
</gene>
<dbReference type="GO" id="GO:0022857">
    <property type="term" value="F:transmembrane transporter activity"/>
    <property type="evidence" value="ECO:0007669"/>
    <property type="project" value="InterPro"/>
</dbReference>
<feature type="transmembrane region" description="Helical" evidence="7">
    <location>
        <begin position="297"/>
        <end position="313"/>
    </location>
</feature>
<dbReference type="Pfam" id="PF05977">
    <property type="entry name" value="MFS_3"/>
    <property type="match status" value="1"/>
</dbReference>
<evidence type="ECO:0000313" key="10">
    <source>
        <dbReference type="Proteomes" id="UP000184600"/>
    </source>
</evidence>
<feature type="transmembrane region" description="Helical" evidence="7">
    <location>
        <begin position="353"/>
        <end position="376"/>
    </location>
</feature>
<evidence type="ECO:0000256" key="6">
    <source>
        <dbReference type="ARBA" id="ARBA00023136"/>
    </source>
</evidence>
<reference evidence="10" key="1">
    <citation type="submission" date="2016-12" db="EMBL/GenBank/DDBJ databases">
        <authorList>
            <person name="Rodrigo-Torres L."/>
            <person name="Arahal R.D."/>
            <person name="Lucena T."/>
        </authorList>
    </citation>
    <scope>NUCLEOTIDE SEQUENCE [LARGE SCALE GENOMIC DNA]</scope>
</reference>
<dbReference type="AlphaFoldDB" id="A0A1M7YV72"/>
<dbReference type="SUPFAM" id="SSF103473">
    <property type="entry name" value="MFS general substrate transporter"/>
    <property type="match status" value="1"/>
</dbReference>
<keyword evidence="4 7" id="KW-0812">Transmembrane</keyword>
<accession>A0A1M7YV72</accession>
<evidence type="ECO:0000259" key="8">
    <source>
        <dbReference type="PROSITE" id="PS50850"/>
    </source>
</evidence>
<dbReference type="PANTHER" id="PTHR23513">
    <property type="entry name" value="INTEGRAL MEMBRANE EFFLUX PROTEIN-RELATED"/>
    <property type="match status" value="1"/>
</dbReference>
<evidence type="ECO:0000256" key="7">
    <source>
        <dbReference type="SAM" id="Phobius"/>
    </source>
</evidence>
<proteinExistence type="predicted"/>
<keyword evidence="10" id="KW-1185">Reference proteome</keyword>
<evidence type="ECO:0000256" key="2">
    <source>
        <dbReference type="ARBA" id="ARBA00022448"/>
    </source>
</evidence>
<keyword evidence="3" id="KW-1003">Cell membrane</keyword>
<dbReference type="InterPro" id="IPR010290">
    <property type="entry name" value="TM_effector"/>
</dbReference>
<dbReference type="PANTHER" id="PTHR23513:SF11">
    <property type="entry name" value="STAPHYLOFERRIN A TRANSPORTER"/>
    <property type="match status" value="1"/>
</dbReference>
<feature type="transmembrane region" description="Helical" evidence="7">
    <location>
        <begin position="319"/>
        <end position="341"/>
    </location>
</feature>
<dbReference type="RefSeq" id="WP_073582550.1">
    <property type="nucleotide sequence ID" value="NZ_AP024897.1"/>
</dbReference>
<feature type="transmembrane region" description="Helical" evidence="7">
    <location>
        <begin position="51"/>
        <end position="72"/>
    </location>
</feature>
<dbReference type="EMBL" id="FRFG01000026">
    <property type="protein sequence ID" value="SHO56505.1"/>
    <property type="molecule type" value="Genomic_DNA"/>
</dbReference>
<dbReference type="CDD" id="cd06173">
    <property type="entry name" value="MFS_MefA_like"/>
    <property type="match status" value="1"/>
</dbReference>
<feature type="transmembrane region" description="Helical" evidence="7">
    <location>
        <begin position="84"/>
        <end position="104"/>
    </location>
</feature>
<protein>
    <submittedName>
        <fullName evidence="9">Enterobactin exporter EntS</fullName>
    </submittedName>
</protein>
<dbReference type="InterPro" id="IPR036259">
    <property type="entry name" value="MFS_trans_sf"/>
</dbReference>